<dbReference type="AlphaFoldDB" id="A0A1H8E1R0"/>
<keyword evidence="1" id="KW-1133">Transmembrane helix</keyword>
<name>A0A1H8E1R0_9FLAO</name>
<evidence type="ECO:0000313" key="3">
    <source>
        <dbReference type="Proteomes" id="UP000199450"/>
    </source>
</evidence>
<keyword evidence="1" id="KW-0812">Transmembrane</keyword>
<accession>A0A1H8E1R0</accession>
<evidence type="ECO:0000256" key="1">
    <source>
        <dbReference type="SAM" id="Phobius"/>
    </source>
</evidence>
<gene>
    <name evidence="2" type="ORF">SAMN05421856_1254</name>
</gene>
<dbReference type="STRING" id="295069.SAMN05421856_1254"/>
<evidence type="ECO:0000313" key="2">
    <source>
        <dbReference type="EMBL" id="SEN12727.1"/>
    </source>
</evidence>
<proteinExistence type="predicted"/>
<reference evidence="3" key="1">
    <citation type="submission" date="2016-10" db="EMBL/GenBank/DDBJ databases">
        <authorList>
            <person name="Varghese N."/>
            <person name="Submissions S."/>
        </authorList>
    </citation>
    <scope>NUCLEOTIDE SEQUENCE [LARGE SCALE GENOMIC DNA]</scope>
    <source>
        <strain evidence="3">DSM 17453</strain>
    </source>
</reference>
<protein>
    <submittedName>
        <fullName evidence="2">Uncharacterized protein</fullName>
    </submittedName>
</protein>
<feature type="transmembrane region" description="Helical" evidence="1">
    <location>
        <begin position="110"/>
        <end position="134"/>
    </location>
</feature>
<sequence length="271" mass="29259">MLEDAAIQNMWKIGGEWKNNGNGGFDYGKHTVDYSGNYSFNTINVDIEEVVMNGKGNEDTWNNSMNFGYNSYLMMSKITGALGNWNLDMRRSFYYNEVVRTGADKIERDFYLMFGGALAAPFVATYAVTAWTALGSYGALGSYVQGAILRGATDVALQKGIKGSVDLKQTGINAIIGGGSGSTAIKIGWANFIANMSNNVYTSSQGGKGWNGIYNDRYINGAKVFTGLMGMGLGNYNGLTSGILGGYFGTTLLPGVYFNTTDIVIENKVKK</sequence>
<organism evidence="2 3">
    <name type="scientific">Chryseobacterium taichungense</name>
    <dbReference type="NCBI Taxonomy" id="295069"/>
    <lineage>
        <taxon>Bacteria</taxon>
        <taxon>Pseudomonadati</taxon>
        <taxon>Bacteroidota</taxon>
        <taxon>Flavobacteriia</taxon>
        <taxon>Flavobacteriales</taxon>
        <taxon>Weeksellaceae</taxon>
        <taxon>Chryseobacterium group</taxon>
        <taxon>Chryseobacterium</taxon>
    </lineage>
</organism>
<keyword evidence="1" id="KW-0472">Membrane</keyword>
<dbReference type="Proteomes" id="UP000199450">
    <property type="component" value="Unassembled WGS sequence"/>
</dbReference>
<dbReference type="EMBL" id="FOBV01000025">
    <property type="protein sequence ID" value="SEN12727.1"/>
    <property type="molecule type" value="Genomic_DNA"/>
</dbReference>
<dbReference type="RefSeq" id="WP_090002515.1">
    <property type="nucleotide sequence ID" value="NZ_FOBV01000025.1"/>
</dbReference>
<keyword evidence="3" id="KW-1185">Reference proteome</keyword>